<dbReference type="EMBL" id="JAHDVG010000487">
    <property type="protein sequence ID" value="KAH1166661.1"/>
    <property type="molecule type" value="Genomic_DNA"/>
</dbReference>
<accession>A0A9D3WTE3</accession>
<keyword evidence="2" id="KW-1185">Reference proteome</keyword>
<dbReference type="Proteomes" id="UP000827986">
    <property type="component" value="Unassembled WGS sequence"/>
</dbReference>
<comment type="caution">
    <text evidence="1">The sequence shown here is derived from an EMBL/GenBank/DDBJ whole genome shotgun (WGS) entry which is preliminary data.</text>
</comment>
<protein>
    <submittedName>
        <fullName evidence="1">Uncharacterized protein</fullName>
    </submittedName>
</protein>
<proteinExistence type="predicted"/>
<reference evidence="1" key="1">
    <citation type="submission" date="2021-09" db="EMBL/GenBank/DDBJ databases">
        <title>The genome of Mauremys mutica provides insights into the evolution of semi-aquatic lifestyle.</title>
        <authorList>
            <person name="Gong S."/>
            <person name="Gao Y."/>
        </authorList>
    </citation>
    <scope>NUCLEOTIDE SEQUENCE</scope>
    <source>
        <strain evidence="1">MM-2020</strain>
        <tissue evidence="1">Muscle</tissue>
    </source>
</reference>
<sequence length="109" mass="11678">MQYRTAEKQELGNEGKMIKTKEARVFHIITCQTLLRTGGDPPVPPKKGFCLIPQQSINEAIRTATLPRPATAGGSGENGRVVSHDFPKSMQAIPCMSHSTGMSLGATGL</sequence>
<name>A0A9D3WTE3_9SAUR</name>
<gene>
    <name evidence="1" type="ORF">KIL84_015833</name>
</gene>
<dbReference type="AlphaFoldDB" id="A0A9D3WTE3"/>
<organism evidence="1 2">
    <name type="scientific">Mauremys mutica</name>
    <name type="common">yellowpond turtle</name>
    <dbReference type="NCBI Taxonomy" id="74926"/>
    <lineage>
        <taxon>Eukaryota</taxon>
        <taxon>Metazoa</taxon>
        <taxon>Chordata</taxon>
        <taxon>Craniata</taxon>
        <taxon>Vertebrata</taxon>
        <taxon>Euteleostomi</taxon>
        <taxon>Archelosauria</taxon>
        <taxon>Testudinata</taxon>
        <taxon>Testudines</taxon>
        <taxon>Cryptodira</taxon>
        <taxon>Durocryptodira</taxon>
        <taxon>Testudinoidea</taxon>
        <taxon>Geoemydidae</taxon>
        <taxon>Geoemydinae</taxon>
        <taxon>Mauremys</taxon>
    </lineage>
</organism>
<evidence type="ECO:0000313" key="2">
    <source>
        <dbReference type="Proteomes" id="UP000827986"/>
    </source>
</evidence>
<evidence type="ECO:0000313" key="1">
    <source>
        <dbReference type="EMBL" id="KAH1166661.1"/>
    </source>
</evidence>